<dbReference type="Proteomes" id="UP001363151">
    <property type="component" value="Unassembled WGS sequence"/>
</dbReference>
<proteinExistence type="predicted"/>
<dbReference type="EMBL" id="JBBJCI010000146">
    <property type="protein sequence ID" value="KAK7242237.1"/>
    <property type="molecule type" value="Genomic_DNA"/>
</dbReference>
<comment type="caution">
    <text evidence="1">The sequence shown here is derived from an EMBL/GenBank/DDBJ whole genome shotgun (WGS) entry which is preliminary data.</text>
</comment>
<evidence type="ECO:0000313" key="1">
    <source>
        <dbReference type="EMBL" id="KAK7242237.1"/>
    </source>
</evidence>
<organism evidence="1 2">
    <name type="scientific">Aureococcus anophagefferens</name>
    <name type="common">Harmful bloom alga</name>
    <dbReference type="NCBI Taxonomy" id="44056"/>
    <lineage>
        <taxon>Eukaryota</taxon>
        <taxon>Sar</taxon>
        <taxon>Stramenopiles</taxon>
        <taxon>Ochrophyta</taxon>
        <taxon>Pelagophyceae</taxon>
        <taxon>Pelagomonadales</taxon>
        <taxon>Pelagomonadaceae</taxon>
        <taxon>Aureococcus</taxon>
    </lineage>
</organism>
<reference evidence="1 2" key="1">
    <citation type="submission" date="2024-03" db="EMBL/GenBank/DDBJ databases">
        <title>Aureococcus anophagefferens CCMP1851 and Kratosvirus quantuckense: Draft genome of a second virus-susceptible host strain in the model system.</title>
        <authorList>
            <person name="Chase E."/>
            <person name="Truchon A.R."/>
            <person name="Schepens W."/>
            <person name="Wilhelm S.W."/>
        </authorList>
    </citation>
    <scope>NUCLEOTIDE SEQUENCE [LARGE SCALE GENOMIC DNA]</scope>
    <source>
        <strain evidence="1 2">CCMP1851</strain>
    </source>
</reference>
<protein>
    <submittedName>
        <fullName evidence="1">Uncharacterized protein</fullName>
    </submittedName>
</protein>
<name>A0ABR1G1Q6_AURAN</name>
<gene>
    <name evidence="1" type="ORF">SO694_00013314</name>
</gene>
<sequence length="174" mass="19449">MPPRTIGAVAALLAGAAPYTPTHLRGVLTVAKAQLVEQQREELLDRQEGIGSLLEYGKPFAYYYRILEKQRRRAEAVTELLNDVSLVEREIDGLMERLEYGEDPEQILKHVEGDALLGRVLDEFSPATYARATEPVGARPYGATPAPLRGSARGNRRIRFESPRARRFLTPPHS</sequence>
<keyword evidence="2" id="KW-1185">Reference proteome</keyword>
<evidence type="ECO:0000313" key="2">
    <source>
        <dbReference type="Proteomes" id="UP001363151"/>
    </source>
</evidence>
<accession>A0ABR1G1Q6</accession>